<evidence type="ECO:0000256" key="2">
    <source>
        <dbReference type="ARBA" id="ARBA00023163"/>
    </source>
</evidence>
<dbReference type="SMART" id="SM00420">
    <property type="entry name" value="HTH_DEOR"/>
    <property type="match status" value="1"/>
</dbReference>
<dbReference type="SUPFAM" id="SSF46785">
    <property type="entry name" value="Winged helix' DNA-binding domain"/>
    <property type="match status" value="1"/>
</dbReference>
<evidence type="ECO:0000259" key="3">
    <source>
        <dbReference type="PROSITE" id="PS51000"/>
    </source>
</evidence>
<keyword evidence="1" id="KW-0805">Transcription regulation</keyword>
<dbReference type="InterPro" id="IPR036388">
    <property type="entry name" value="WH-like_DNA-bd_sf"/>
</dbReference>
<dbReference type="InterPro" id="IPR028349">
    <property type="entry name" value="PafC-like"/>
</dbReference>
<evidence type="ECO:0000256" key="1">
    <source>
        <dbReference type="ARBA" id="ARBA00023015"/>
    </source>
</evidence>
<dbReference type="Pfam" id="PF08279">
    <property type="entry name" value="HTH_11"/>
    <property type="match status" value="1"/>
</dbReference>
<accession>A0A1I2TMR8</accession>
<dbReference type="Gene3D" id="1.10.10.10">
    <property type="entry name" value="Winged helix-like DNA-binding domain superfamily/Winged helix DNA-binding domain"/>
    <property type="match status" value="1"/>
</dbReference>
<evidence type="ECO:0000313" key="5">
    <source>
        <dbReference type="Proteomes" id="UP000198752"/>
    </source>
</evidence>
<protein>
    <submittedName>
        <fullName evidence="4">Predicted DNA-binding transcriptional regulator YafY, contains an HTH and WYL domains</fullName>
    </submittedName>
</protein>
<name>A0A1I2TMR8_9BACL</name>
<keyword evidence="2" id="KW-0804">Transcription</keyword>
<reference evidence="5" key="1">
    <citation type="submission" date="2016-10" db="EMBL/GenBank/DDBJ databases">
        <authorList>
            <person name="Varghese N."/>
            <person name="Submissions S."/>
        </authorList>
    </citation>
    <scope>NUCLEOTIDE SEQUENCE [LARGE SCALE GENOMIC DNA]</scope>
    <source>
        <strain evidence="5">ATCC 700379</strain>
    </source>
</reference>
<dbReference type="InterPro" id="IPR051534">
    <property type="entry name" value="CBASS_pafABC_assoc_protein"/>
</dbReference>
<dbReference type="InterPro" id="IPR057727">
    <property type="entry name" value="WCX_dom"/>
</dbReference>
<proteinExistence type="predicted"/>
<dbReference type="PROSITE" id="PS51000">
    <property type="entry name" value="HTH_DEOR_2"/>
    <property type="match status" value="1"/>
</dbReference>
<feature type="domain" description="HTH deoR-type" evidence="3">
    <location>
        <begin position="2"/>
        <end position="60"/>
    </location>
</feature>
<keyword evidence="5" id="KW-1185">Reference proteome</keyword>
<dbReference type="InterPro" id="IPR026881">
    <property type="entry name" value="WYL_dom"/>
</dbReference>
<dbReference type="GO" id="GO:0003700">
    <property type="term" value="F:DNA-binding transcription factor activity"/>
    <property type="evidence" value="ECO:0007669"/>
    <property type="project" value="InterPro"/>
</dbReference>
<organism evidence="4 5">
    <name type="scientific">Sporolactobacillus nakayamae</name>
    <dbReference type="NCBI Taxonomy" id="269670"/>
    <lineage>
        <taxon>Bacteria</taxon>
        <taxon>Bacillati</taxon>
        <taxon>Bacillota</taxon>
        <taxon>Bacilli</taxon>
        <taxon>Bacillales</taxon>
        <taxon>Sporolactobacillaceae</taxon>
        <taxon>Sporolactobacillus</taxon>
    </lineage>
</organism>
<dbReference type="EMBL" id="FOOY01000016">
    <property type="protein sequence ID" value="SFG64657.1"/>
    <property type="molecule type" value="Genomic_DNA"/>
</dbReference>
<dbReference type="PANTHER" id="PTHR34580:SF1">
    <property type="entry name" value="PROTEIN PAFC"/>
    <property type="match status" value="1"/>
</dbReference>
<dbReference type="STRING" id="269670.SAMN02982927_02317"/>
<dbReference type="Proteomes" id="UP000198752">
    <property type="component" value="Unassembled WGS sequence"/>
</dbReference>
<dbReference type="PANTHER" id="PTHR34580">
    <property type="match status" value="1"/>
</dbReference>
<dbReference type="PIRSF" id="PIRSF016838">
    <property type="entry name" value="PafC"/>
    <property type="match status" value="1"/>
</dbReference>
<dbReference type="Pfam" id="PF25583">
    <property type="entry name" value="WCX"/>
    <property type="match status" value="1"/>
</dbReference>
<evidence type="ECO:0000313" key="4">
    <source>
        <dbReference type="EMBL" id="SFG64657.1"/>
    </source>
</evidence>
<gene>
    <name evidence="4" type="ORF">SAMN02982927_02317</name>
</gene>
<dbReference type="AlphaFoldDB" id="A0A1I2TMR8"/>
<dbReference type="GO" id="GO:0003677">
    <property type="term" value="F:DNA binding"/>
    <property type="evidence" value="ECO:0007669"/>
    <property type="project" value="UniProtKB-KW"/>
</dbReference>
<dbReference type="PROSITE" id="PS52050">
    <property type="entry name" value="WYL"/>
    <property type="match status" value="1"/>
</dbReference>
<dbReference type="InterPro" id="IPR013196">
    <property type="entry name" value="HTH_11"/>
</dbReference>
<dbReference type="OrthoDB" id="9815009at2"/>
<dbReference type="Pfam" id="PF13280">
    <property type="entry name" value="WYL"/>
    <property type="match status" value="1"/>
</dbReference>
<dbReference type="InterPro" id="IPR036390">
    <property type="entry name" value="WH_DNA-bd_sf"/>
</dbReference>
<dbReference type="InterPro" id="IPR001034">
    <property type="entry name" value="DeoR_HTH"/>
</dbReference>
<sequence>MQMNRLFAIVYILLDKKKVTAKELSAHFDVSVRTIYRDLDLLSASGIPIYTDRGKGGGIRLLENFVFNKALLSEQEQNEVLMSLQSLSALKVPDIDSVLNKLSTLFSKQSANWIAIDFSHWGNSEDEKQKFAELKAAILMRKLVIFDYFSSYNEKTRRAVEPLKIVFKGQSWYLYGYCRLKQDFRIFKITRMKNLNTLNQSFEREVPNNIWSQFKLDQTREVTLQIKFDKAVAYRVYDEFDPTCIQKHENGNFTVTVTFPENEWVYGYILSYGCHAEVLEPKRIRELIKRRFKEGLNRYL</sequence>
<keyword evidence="4" id="KW-0238">DNA-binding</keyword>